<reference evidence="8 11" key="2">
    <citation type="submission" date="2019-06" db="EMBL/GenBank/DDBJ databases">
        <title>Whole genome shotgun sequence of Brevibacillus agri NBRC 15538.</title>
        <authorList>
            <person name="Hosoyama A."/>
            <person name="Uohara A."/>
            <person name="Ohji S."/>
            <person name="Ichikawa N."/>
        </authorList>
    </citation>
    <scope>NUCLEOTIDE SEQUENCE [LARGE SCALE GENOMIC DNA]</scope>
    <source>
        <strain evidence="8 11">NBRC 15538</strain>
    </source>
</reference>
<evidence type="ECO:0000256" key="1">
    <source>
        <dbReference type="ARBA" id="ARBA00022553"/>
    </source>
</evidence>
<evidence type="ECO:0000256" key="4">
    <source>
        <dbReference type="ARBA" id="ARBA00023163"/>
    </source>
</evidence>
<keyword evidence="1 5" id="KW-0597">Phosphoprotein</keyword>
<dbReference type="Proteomes" id="UP000317180">
    <property type="component" value="Unassembled WGS sequence"/>
</dbReference>
<dbReference type="GO" id="GO:0003677">
    <property type="term" value="F:DNA binding"/>
    <property type="evidence" value="ECO:0007669"/>
    <property type="project" value="UniProtKB-KW"/>
</dbReference>
<dbReference type="InterPro" id="IPR011006">
    <property type="entry name" value="CheY-like_superfamily"/>
</dbReference>
<dbReference type="AlphaFoldDB" id="A0A3M8BD96"/>
<dbReference type="RefSeq" id="WP_005832629.1">
    <property type="nucleotide sequence ID" value="NZ_BJOD01000043.1"/>
</dbReference>
<dbReference type="SUPFAM" id="SSF46894">
    <property type="entry name" value="C-terminal effector domain of the bipartite response regulators"/>
    <property type="match status" value="1"/>
</dbReference>
<dbReference type="GO" id="GO:0000160">
    <property type="term" value="P:phosphorelay signal transduction system"/>
    <property type="evidence" value="ECO:0007669"/>
    <property type="project" value="InterPro"/>
</dbReference>
<dbReference type="GeneID" id="82808887"/>
<evidence type="ECO:0000256" key="5">
    <source>
        <dbReference type="PROSITE-ProRule" id="PRU00169"/>
    </source>
</evidence>
<dbReference type="OrthoDB" id="9780153at2"/>
<keyword evidence="4" id="KW-0804">Transcription</keyword>
<sequence length="221" mass="25188">MMPFRVLIADDHPHAREAIKSVLAEHPIFELVDEARDGQHAIQLCRLHQPDLVLMDISMPQCNGLEATRIIKAQYPFIKIVMLSVSDDIVDLFTAIQYGAQGYLLKNTNHEDWISYLQELISGESRHSRKLAGKMLYPFMDTSTSDEPPPSLLTNREQEIAKYVAHGKTNLQIANALSIRENTVKNHIRNILDKLQLENRVQLASYAVRHRLAETDNQPLV</sequence>
<comment type="caution">
    <text evidence="9">The sequence shown here is derived from an EMBL/GenBank/DDBJ whole genome shotgun (WGS) entry which is preliminary data.</text>
</comment>
<dbReference type="EMBL" id="RHHN01000006">
    <property type="protein sequence ID" value="RNB61404.1"/>
    <property type="molecule type" value="Genomic_DNA"/>
</dbReference>
<dbReference type="GO" id="GO:0006355">
    <property type="term" value="P:regulation of DNA-templated transcription"/>
    <property type="evidence" value="ECO:0007669"/>
    <property type="project" value="InterPro"/>
</dbReference>
<dbReference type="PROSITE" id="PS50043">
    <property type="entry name" value="HTH_LUXR_2"/>
    <property type="match status" value="1"/>
</dbReference>
<evidence type="ECO:0000313" key="8">
    <source>
        <dbReference type="EMBL" id="GED27547.1"/>
    </source>
</evidence>
<dbReference type="PANTHER" id="PTHR43214">
    <property type="entry name" value="TWO-COMPONENT RESPONSE REGULATOR"/>
    <property type="match status" value="1"/>
</dbReference>
<dbReference type="Gene3D" id="3.40.50.2300">
    <property type="match status" value="1"/>
</dbReference>
<protein>
    <submittedName>
        <fullName evidence="9">DNA-binding response regulator</fullName>
    </submittedName>
</protein>
<evidence type="ECO:0000256" key="3">
    <source>
        <dbReference type="ARBA" id="ARBA00023125"/>
    </source>
</evidence>
<name>A0A3M8BD96_9BACL</name>
<dbReference type="SMART" id="SM00421">
    <property type="entry name" value="HTH_LUXR"/>
    <property type="match status" value="1"/>
</dbReference>
<dbReference type="InterPro" id="IPR016032">
    <property type="entry name" value="Sig_transdc_resp-reg_C-effctor"/>
</dbReference>
<dbReference type="PANTHER" id="PTHR43214:SF43">
    <property type="entry name" value="TWO-COMPONENT RESPONSE REGULATOR"/>
    <property type="match status" value="1"/>
</dbReference>
<reference evidence="9 10" key="1">
    <citation type="submission" date="2018-10" db="EMBL/GenBank/DDBJ databases">
        <title>Phylogenomics of Brevibacillus.</title>
        <authorList>
            <person name="Dunlap C."/>
        </authorList>
    </citation>
    <scope>NUCLEOTIDE SEQUENCE [LARGE SCALE GENOMIC DNA]</scope>
    <source>
        <strain evidence="9 10">NRRL NRS 1219</strain>
    </source>
</reference>
<feature type="domain" description="Response regulatory" evidence="7">
    <location>
        <begin position="5"/>
        <end position="121"/>
    </location>
</feature>
<evidence type="ECO:0000313" key="11">
    <source>
        <dbReference type="Proteomes" id="UP000317180"/>
    </source>
</evidence>
<dbReference type="InterPro" id="IPR058245">
    <property type="entry name" value="NreC/VraR/RcsB-like_REC"/>
</dbReference>
<dbReference type="CDD" id="cd17535">
    <property type="entry name" value="REC_NarL-like"/>
    <property type="match status" value="1"/>
</dbReference>
<dbReference type="InterPro" id="IPR001789">
    <property type="entry name" value="Sig_transdc_resp-reg_receiver"/>
</dbReference>
<evidence type="ECO:0000313" key="10">
    <source>
        <dbReference type="Proteomes" id="UP000276178"/>
    </source>
</evidence>
<dbReference type="CDD" id="cd06170">
    <property type="entry name" value="LuxR_C_like"/>
    <property type="match status" value="1"/>
</dbReference>
<keyword evidence="3 9" id="KW-0238">DNA-binding</keyword>
<proteinExistence type="predicted"/>
<dbReference type="SMART" id="SM00448">
    <property type="entry name" value="REC"/>
    <property type="match status" value="1"/>
</dbReference>
<evidence type="ECO:0000259" key="6">
    <source>
        <dbReference type="PROSITE" id="PS50043"/>
    </source>
</evidence>
<evidence type="ECO:0000259" key="7">
    <source>
        <dbReference type="PROSITE" id="PS50110"/>
    </source>
</evidence>
<dbReference type="InterPro" id="IPR000792">
    <property type="entry name" value="Tscrpt_reg_LuxR_C"/>
</dbReference>
<feature type="domain" description="HTH luxR-type" evidence="6">
    <location>
        <begin position="146"/>
        <end position="211"/>
    </location>
</feature>
<dbReference type="Pfam" id="PF00196">
    <property type="entry name" value="GerE"/>
    <property type="match status" value="1"/>
</dbReference>
<organism evidence="9 10">
    <name type="scientific">Brevibacillus agri</name>
    <dbReference type="NCBI Taxonomy" id="51101"/>
    <lineage>
        <taxon>Bacteria</taxon>
        <taxon>Bacillati</taxon>
        <taxon>Bacillota</taxon>
        <taxon>Bacilli</taxon>
        <taxon>Bacillales</taxon>
        <taxon>Paenibacillaceae</taxon>
        <taxon>Brevibacillus</taxon>
    </lineage>
</organism>
<dbReference type="PROSITE" id="PS50110">
    <property type="entry name" value="RESPONSE_REGULATORY"/>
    <property type="match status" value="1"/>
</dbReference>
<keyword evidence="11" id="KW-1185">Reference proteome</keyword>
<accession>A0A3M8BD96</accession>
<gene>
    <name evidence="8" type="ORF">BAG01nite_36490</name>
    <name evidence="9" type="ORF">EB820_00790</name>
</gene>
<keyword evidence="2" id="KW-0805">Transcription regulation</keyword>
<dbReference type="Proteomes" id="UP000276178">
    <property type="component" value="Unassembled WGS sequence"/>
</dbReference>
<feature type="modified residue" description="4-aspartylphosphate" evidence="5">
    <location>
        <position position="56"/>
    </location>
</feature>
<dbReference type="PRINTS" id="PR00038">
    <property type="entry name" value="HTHLUXR"/>
</dbReference>
<evidence type="ECO:0000313" key="9">
    <source>
        <dbReference type="EMBL" id="RNB61404.1"/>
    </source>
</evidence>
<dbReference type="InterPro" id="IPR039420">
    <property type="entry name" value="WalR-like"/>
</dbReference>
<evidence type="ECO:0000256" key="2">
    <source>
        <dbReference type="ARBA" id="ARBA00023015"/>
    </source>
</evidence>
<dbReference type="PROSITE" id="PS00622">
    <property type="entry name" value="HTH_LUXR_1"/>
    <property type="match status" value="1"/>
</dbReference>
<dbReference type="SUPFAM" id="SSF52172">
    <property type="entry name" value="CheY-like"/>
    <property type="match status" value="1"/>
</dbReference>
<dbReference type="Pfam" id="PF00072">
    <property type="entry name" value="Response_reg"/>
    <property type="match status" value="1"/>
</dbReference>
<dbReference type="EMBL" id="BJOD01000043">
    <property type="protein sequence ID" value="GED27547.1"/>
    <property type="molecule type" value="Genomic_DNA"/>
</dbReference>